<proteinExistence type="predicted"/>
<dbReference type="AlphaFoldDB" id="A0A2Z5PEE0"/>
<reference evidence="1 2" key="1">
    <citation type="submission" date="2009-06" db="EMBL/GenBank/DDBJ databases">
        <title>Molecular Evidence for Microbiologically Influenced Corrosion from genome of Methanogen.</title>
        <authorList>
            <person name="Ito N."/>
            <person name="Tsurumaru H."/>
            <person name="Shimizu A."/>
            <person name="Harada T."/>
            <person name="Hosoyama A."/>
            <person name="Horikawa H."/>
            <person name="Wakai S."/>
            <person name="Sasaki K."/>
            <person name="Nishijima K."/>
            <person name="Ataku H."/>
            <person name="Yamazaki J."/>
            <person name="Mise M."/>
            <person name="Yamazaki S."/>
            <person name="Tanikawa S."/>
            <person name="Harayama S."/>
            <person name="Fujita N."/>
        </authorList>
    </citation>
    <scope>NUCLEOTIDE SEQUENCE [LARGE SCALE GENOMIC DNA]</scope>
    <source>
        <strain evidence="2">KA1 ( NBRC 102054)</strain>
    </source>
</reference>
<gene>
    <name evidence="1" type="ORF">MMKA1_17350</name>
</gene>
<organism evidence="1 2">
    <name type="scientific">Methanococcus maripaludis KA1</name>
    <dbReference type="NCBI Taxonomy" id="637914"/>
    <lineage>
        <taxon>Archaea</taxon>
        <taxon>Methanobacteriati</taxon>
        <taxon>Methanobacteriota</taxon>
        <taxon>Methanomada group</taxon>
        <taxon>Methanococci</taxon>
        <taxon>Methanococcales</taxon>
        <taxon>Methanococcaceae</taxon>
        <taxon>Methanococcus</taxon>
    </lineage>
</organism>
<dbReference type="KEGG" id="mmak:MMKA1_17350"/>
<dbReference type="Proteomes" id="UP000264208">
    <property type="component" value="Chromosome"/>
</dbReference>
<dbReference type="EMBL" id="AP011526">
    <property type="protein sequence ID" value="BAP61852.1"/>
    <property type="molecule type" value="Genomic_DNA"/>
</dbReference>
<dbReference type="RefSeq" id="WP_119721258.1">
    <property type="nucleotide sequence ID" value="NZ_AP011526.1"/>
</dbReference>
<accession>A0A2Z5PEE0</accession>
<protein>
    <submittedName>
        <fullName evidence="1">Uncharacterized protein</fullName>
    </submittedName>
</protein>
<dbReference type="GeneID" id="37876106"/>
<evidence type="ECO:0000313" key="2">
    <source>
        <dbReference type="Proteomes" id="UP000264208"/>
    </source>
</evidence>
<name>A0A2Z5PEE0_METMI</name>
<sequence length="157" mass="18610">MINDIIEYSIVKNTKISSEFLTYTQNFSGIMNSDFKKIDPMLYLDLVMETMHIFRILEGELDSISLLNSEKNILELFKYYKKWTYLKPHDDHYIMFATLKSEKFGIKYLLLKPSELKKFKNDFEIIYSAMLPNKNALKSIYRIFMKAANKISTSKNQ</sequence>
<evidence type="ECO:0000313" key="1">
    <source>
        <dbReference type="EMBL" id="BAP61852.1"/>
    </source>
</evidence>